<sequence length="213" mass="23485">MDFLLDLFHQLRDLESLVATAGYVGITAIIFIETGLLFPFLPGDSLLVTAGLAAAAVNSPLNVWTLGLLCSVAAIVGDQIAYGIGRRSGEALFKREDSRWFKQSHLRAAHDFYEKHGGKTIILARFMPFARTFAPVVAGAAKMHYPTFVFYNVIGGLLWIWSMLLTGFYVVKMVPGLDQHVEKLIIGIILLSITPGIYGWWKARQSRGNAAAR</sequence>
<dbReference type="PANTHER" id="PTHR30353:SF0">
    <property type="entry name" value="TRANSMEMBRANE PROTEIN"/>
    <property type="match status" value="1"/>
</dbReference>
<evidence type="ECO:0000256" key="6">
    <source>
        <dbReference type="ARBA" id="ARBA00023136"/>
    </source>
</evidence>
<keyword evidence="5 7" id="KW-1133">Transmembrane helix</keyword>
<evidence type="ECO:0000256" key="2">
    <source>
        <dbReference type="ARBA" id="ARBA00010792"/>
    </source>
</evidence>
<feature type="domain" description="VTT" evidence="8">
    <location>
        <begin position="41"/>
        <end position="163"/>
    </location>
</feature>
<dbReference type="EMBL" id="CP130613">
    <property type="protein sequence ID" value="WKW15504.1"/>
    <property type="molecule type" value="Genomic_DNA"/>
</dbReference>
<evidence type="ECO:0000313" key="11">
    <source>
        <dbReference type="Proteomes" id="UP001229955"/>
    </source>
</evidence>
<dbReference type="GO" id="GO:0005886">
    <property type="term" value="C:plasma membrane"/>
    <property type="evidence" value="ECO:0007669"/>
    <property type="project" value="UniProtKB-SubCell"/>
</dbReference>
<keyword evidence="4 7" id="KW-0812">Transmembrane</keyword>
<evidence type="ECO:0000256" key="4">
    <source>
        <dbReference type="ARBA" id="ARBA00022692"/>
    </source>
</evidence>
<evidence type="ECO:0000256" key="5">
    <source>
        <dbReference type="ARBA" id="ARBA00022989"/>
    </source>
</evidence>
<comment type="subcellular location">
    <subcellularLocation>
        <location evidence="1 7">Cell membrane</location>
        <topology evidence="1 7">Multi-pass membrane protein</topology>
    </subcellularLocation>
</comment>
<organism evidence="9">
    <name type="scientific">Pseudogemmatithrix spongiicola</name>
    <dbReference type="NCBI Taxonomy" id="3062599"/>
    <lineage>
        <taxon>Bacteria</taxon>
        <taxon>Pseudomonadati</taxon>
        <taxon>Gemmatimonadota</taxon>
        <taxon>Gemmatimonadia</taxon>
        <taxon>Gemmatimonadales</taxon>
        <taxon>Gemmatimonadaceae</taxon>
        <taxon>Pseudogemmatithrix</taxon>
    </lineage>
</organism>
<keyword evidence="3 7" id="KW-1003">Cell membrane</keyword>
<evidence type="ECO:0000313" key="10">
    <source>
        <dbReference type="EMBL" id="WKW15504.1"/>
    </source>
</evidence>
<dbReference type="Proteomes" id="UP001229955">
    <property type="component" value="Chromosome"/>
</dbReference>
<evidence type="ECO:0000256" key="7">
    <source>
        <dbReference type="RuleBase" id="RU367016"/>
    </source>
</evidence>
<evidence type="ECO:0000256" key="3">
    <source>
        <dbReference type="ARBA" id="ARBA00022475"/>
    </source>
</evidence>
<dbReference type="KEGG" id="pspc:Strain318_001893"/>
<comment type="similarity">
    <text evidence="2 7">Belongs to the DedA family.</text>
</comment>
<feature type="transmembrane region" description="Helical" evidence="7">
    <location>
        <begin position="21"/>
        <end position="41"/>
    </location>
</feature>
<proteinExistence type="inferred from homology"/>
<feature type="transmembrane region" description="Helical" evidence="7">
    <location>
        <begin position="61"/>
        <end position="85"/>
    </location>
</feature>
<dbReference type="Pfam" id="PF09335">
    <property type="entry name" value="VTT_dom"/>
    <property type="match status" value="1"/>
</dbReference>
<gene>
    <name evidence="9" type="ORF">Strain138_001894</name>
    <name evidence="10" type="ORF">Strain318_001893</name>
</gene>
<keyword evidence="11" id="KW-1185">Reference proteome</keyword>
<dbReference type="PANTHER" id="PTHR30353">
    <property type="entry name" value="INNER MEMBRANE PROTEIN DEDA-RELATED"/>
    <property type="match status" value="1"/>
</dbReference>
<dbReference type="InterPro" id="IPR032818">
    <property type="entry name" value="DedA-like"/>
</dbReference>
<name>A0AA49Q567_9BACT</name>
<keyword evidence="6 7" id="KW-0472">Membrane</keyword>
<protein>
    <submittedName>
        <fullName evidence="9">VTT domain-containing protein</fullName>
    </submittedName>
</protein>
<evidence type="ECO:0000259" key="8">
    <source>
        <dbReference type="Pfam" id="PF09335"/>
    </source>
</evidence>
<dbReference type="EMBL" id="CP130612">
    <property type="protein sequence ID" value="WKW12597.1"/>
    <property type="molecule type" value="Genomic_DNA"/>
</dbReference>
<feature type="transmembrane region" description="Helical" evidence="7">
    <location>
        <begin position="183"/>
        <end position="201"/>
    </location>
</feature>
<dbReference type="InterPro" id="IPR032816">
    <property type="entry name" value="VTT_dom"/>
</dbReference>
<evidence type="ECO:0000256" key="1">
    <source>
        <dbReference type="ARBA" id="ARBA00004651"/>
    </source>
</evidence>
<dbReference type="RefSeq" id="WP_367885476.1">
    <property type="nucleotide sequence ID" value="NZ_CP130612.1"/>
</dbReference>
<accession>A0AA49Q567</accession>
<dbReference type="AlphaFoldDB" id="A0AA49Q567"/>
<feature type="transmembrane region" description="Helical" evidence="7">
    <location>
        <begin position="149"/>
        <end position="171"/>
    </location>
</feature>
<evidence type="ECO:0000313" key="9">
    <source>
        <dbReference type="EMBL" id="WKW12597.1"/>
    </source>
</evidence>
<reference evidence="9" key="1">
    <citation type="submission" date="2023-07" db="EMBL/GenBank/DDBJ databases">
        <authorList>
            <person name="Haufschild T."/>
            <person name="Kallscheuer N."/>
            <person name="Hammer J."/>
            <person name="Kohn T."/>
            <person name="Kabuu M."/>
            <person name="Jogler M."/>
            <person name="Wohfarth N."/>
            <person name="Heuer A."/>
            <person name="Rohde M."/>
            <person name="van Teeseling M.C.F."/>
            <person name="Jogler C."/>
        </authorList>
    </citation>
    <scope>NUCLEOTIDE SEQUENCE</scope>
    <source>
        <strain evidence="9">Strain 138</strain>
        <strain evidence="10">Strain 318</strain>
    </source>
</reference>
<accession>A0AA49K0M1</accession>